<accession>A0ACC1PE88</accession>
<dbReference type="Proteomes" id="UP001143856">
    <property type="component" value="Unassembled WGS sequence"/>
</dbReference>
<protein>
    <submittedName>
        <fullName evidence="1">Uncharacterized protein</fullName>
    </submittedName>
</protein>
<reference evidence="1" key="1">
    <citation type="submission" date="2022-10" db="EMBL/GenBank/DDBJ databases">
        <title>Genome Sequence of Xylaria curta.</title>
        <authorList>
            <person name="Buettner E."/>
        </authorList>
    </citation>
    <scope>NUCLEOTIDE SEQUENCE</scope>
    <source>
        <strain evidence="1">Babe10</strain>
    </source>
</reference>
<evidence type="ECO:0000313" key="2">
    <source>
        <dbReference type="Proteomes" id="UP001143856"/>
    </source>
</evidence>
<evidence type="ECO:0000313" key="1">
    <source>
        <dbReference type="EMBL" id="KAJ2989574.1"/>
    </source>
</evidence>
<sequence>MRSRPFISPSPSANRQSSTYVSRRGTDGEASLSADPDSEVNQLLPCRQRRHRVRIQGRLAIVRTVSIVNLRQTKHGSPTAHMAQKREDLRSIIQRGGPCGGSEGEDGDEDDGAVRDAQFRGYGIGGAGNIRRPTDVTSSASPSLLALAHISSSPAISLDVAKRDKLRWRMPTLLRGVAASGIAVAQVAAQVGKSIVKLKQLWDDFHDAPSYITDLLCQIDCFNPALWEAENTFSQASLPAMFWDNDIASQSTTYCRKALTSLTELIDDLTLQLNQSGKIRRKFATAKVVLKTDQLKRLERRLQNAVTMLTIAQQSYHLALARMTCEIITRRFTAITVPRDAHELQNDYQSDQPGALGPHQRPSRLQEINSADASDAKDCALMPRRSANKRGAVRTIRFQLPLWLSRTTWELQTSRSYGNWKLNLRYYSILPYGSEVFYVAGDGTPKDLQVLFTSGLASPYVRDEYYGDTLLHWAIYEANMPMVKYLLDIGLSPFETNYIGDVPIQDMTLLSALRPHRLSATDWIHIDKLCGPLEDDFGFESTHCKCEIGLISKEFLRTFQSIECRSHAKTTLESRLERIWYAPDYMQNPMIIPDLLEPYWSQGPRALCIASTATDSLIHIVAEGLGRANGKSLAEWGLLAEIVISNTPDISGLADCPRWLTTCLKTTGSTRWTPLMVMFGFAKCELKSNTAAMCKLKLWLQKVQSAGYDLEEYGRRESELLADEGLKLNQVAIRVTLWSYPEKSYAADFWRLVEDGPQVVPGAWVEDSEDEDD</sequence>
<dbReference type="EMBL" id="JAPDGR010000513">
    <property type="protein sequence ID" value="KAJ2989574.1"/>
    <property type="molecule type" value="Genomic_DNA"/>
</dbReference>
<keyword evidence="2" id="KW-1185">Reference proteome</keyword>
<gene>
    <name evidence="1" type="ORF">NUW58_g3404</name>
</gene>
<organism evidence="1 2">
    <name type="scientific">Xylaria curta</name>
    <dbReference type="NCBI Taxonomy" id="42375"/>
    <lineage>
        <taxon>Eukaryota</taxon>
        <taxon>Fungi</taxon>
        <taxon>Dikarya</taxon>
        <taxon>Ascomycota</taxon>
        <taxon>Pezizomycotina</taxon>
        <taxon>Sordariomycetes</taxon>
        <taxon>Xylariomycetidae</taxon>
        <taxon>Xylariales</taxon>
        <taxon>Xylariaceae</taxon>
        <taxon>Xylaria</taxon>
    </lineage>
</organism>
<name>A0ACC1PE88_9PEZI</name>
<comment type="caution">
    <text evidence="1">The sequence shown here is derived from an EMBL/GenBank/DDBJ whole genome shotgun (WGS) entry which is preliminary data.</text>
</comment>
<proteinExistence type="predicted"/>